<reference evidence="2" key="1">
    <citation type="journal article" date="2019" name="Int. J. Syst. Evol. Microbiol.">
        <title>The Global Catalogue of Microorganisms (GCM) 10K type strain sequencing project: providing services to taxonomists for standard genome sequencing and annotation.</title>
        <authorList>
            <consortium name="The Broad Institute Genomics Platform"/>
            <consortium name="The Broad Institute Genome Sequencing Center for Infectious Disease"/>
            <person name="Wu L."/>
            <person name="Ma J."/>
        </authorList>
    </citation>
    <scope>NUCLEOTIDE SEQUENCE [LARGE SCALE GENOMIC DNA]</scope>
    <source>
        <strain evidence="2">JCM 10425</strain>
    </source>
</reference>
<dbReference type="Proteomes" id="UP001500967">
    <property type="component" value="Unassembled WGS sequence"/>
</dbReference>
<proteinExistence type="predicted"/>
<keyword evidence="2" id="KW-1185">Reference proteome</keyword>
<gene>
    <name evidence="1" type="ORF">GCM10009539_73940</name>
</gene>
<protein>
    <submittedName>
        <fullName evidence="1">Uncharacterized protein</fullName>
    </submittedName>
</protein>
<evidence type="ECO:0000313" key="1">
    <source>
        <dbReference type="EMBL" id="GAA0275362.1"/>
    </source>
</evidence>
<comment type="caution">
    <text evidence="1">The sequence shown here is derived from an EMBL/GenBank/DDBJ whole genome shotgun (WGS) entry which is preliminary data.</text>
</comment>
<dbReference type="EMBL" id="BAAAGX010000033">
    <property type="protein sequence ID" value="GAA0275362.1"/>
    <property type="molecule type" value="Genomic_DNA"/>
</dbReference>
<dbReference type="RefSeq" id="WP_344653587.1">
    <property type="nucleotide sequence ID" value="NZ_BAAAGX010000033.1"/>
</dbReference>
<organism evidence="1 2">
    <name type="scientific">Cryptosporangium japonicum</name>
    <dbReference type="NCBI Taxonomy" id="80872"/>
    <lineage>
        <taxon>Bacteria</taxon>
        <taxon>Bacillati</taxon>
        <taxon>Actinomycetota</taxon>
        <taxon>Actinomycetes</taxon>
        <taxon>Cryptosporangiales</taxon>
        <taxon>Cryptosporangiaceae</taxon>
        <taxon>Cryptosporangium</taxon>
    </lineage>
</organism>
<evidence type="ECO:0000313" key="2">
    <source>
        <dbReference type="Proteomes" id="UP001500967"/>
    </source>
</evidence>
<name>A0ABP3EUQ5_9ACTN</name>
<sequence>MDFGDVASAVSALIAALAAAVAYRQLRVFQRDALEARAAEIGGVAIETAILRNPRGEDVADGTARWQYEFTIHNPGRLPISDVRAIVKFPVPVQREHYDGSLDPANPEVEIYVPVIPANSASVSRRRTLRISEEARGQLSGTTSSVTFLTSDLGRVTCDWPPTPTGHDRAKRLAEYVRAAGVRVTSA</sequence>
<accession>A0ABP3EUQ5</accession>